<keyword evidence="2" id="KW-1185">Reference proteome</keyword>
<dbReference type="RefSeq" id="WP_265673006.1">
    <property type="nucleotide sequence ID" value="NZ_JAKRRY010000001.1"/>
</dbReference>
<dbReference type="NCBIfam" id="TIGR03359">
    <property type="entry name" value="VI_chp_6"/>
    <property type="match status" value="1"/>
</dbReference>
<sequence length="586" mass="65776">MTDPLLRYYERELTFLRRALGHYSDEHSQFASALNLHQGQIEDPSIARLLDGVALLNAKTEMALKNQIPSIVESIINVIYPSLNQTTPSVGYAELVAAEPIAELSELPKGSRLASTIGSHECLFQTVDRLHINPFNIDDVIASTAPFPISKPERAELANGLLQIKLSTGDDDILFSTLQSQELDFFVKGFANNAESLVEMLLANGLAISISDSQGNTLAQLEQTALSNRVCDPSFHFLPQKGQQFDGYQMIREFFLFKEKRQFFQLVGFKQAISTINDSTLFINFFLSDIPAEFLRLFNTDVIKLNVVPIINLFTQTSEPIDLDGRKLAYPIAADAFDDSPIDIIDVLSVRQITSYGDKTLTPMFGEKYHQKRSDINQSPMYWEAKKDLDKQYELVVSHTHDQSEKAILVASLLSSNGKLACSVSGQLDSLENIDLPGELTLLYPPSAPVEMEANDDNLSQVIALLCCNFNSLLRSEDPTKQIKDMFKLFSSDTTDLDEINSIHNIAFKTQVSTLRVHNKNIFVPGTEIYLELNTDMPHHAFTLVLNEFFKQFCSFDRYIQLHVSQYGKQHRGITFPKAHGGQLCL</sequence>
<protein>
    <submittedName>
        <fullName evidence="1">Type VI secretion system baseplate subunit TssF</fullName>
    </submittedName>
</protein>
<dbReference type="EMBL" id="JAKRRY010000001">
    <property type="protein sequence ID" value="MCW8344586.1"/>
    <property type="molecule type" value="Genomic_DNA"/>
</dbReference>
<organism evidence="1 2">
    <name type="scientific">Vibrio qingdaonensis</name>
    <dbReference type="NCBI Taxonomy" id="2829491"/>
    <lineage>
        <taxon>Bacteria</taxon>
        <taxon>Pseudomonadati</taxon>
        <taxon>Pseudomonadota</taxon>
        <taxon>Gammaproteobacteria</taxon>
        <taxon>Vibrionales</taxon>
        <taxon>Vibrionaceae</taxon>
        <taxon>Vibrio</taxon>
    </lineage>
</organism>
<dbReference type="Pfam" id="PF05947">
    <property type="entry name" value="T6SS_TssF"/>
    <property type="match status" value="1"/>
</dbReference>
<name>A0A9X3HUT7_9VIBR</name>
<reference evidence="1" key="1">
    <citation type="submission" date="2022-02" db="EMBL/GenBank/DDBJ databases">
        <title>Vibrio sp. nov, a new bacterium isolated from seawater.</title>
        <authorList>
            <person name="Yuan Y."/>
        </authorList>
    </citation>
    <scope>NUCLEOTIDE SEQUENCE</scope>
    <source>
        <strain evidence="1">ZSDZ65</strain>
    </source>
</reference>
<accession>A0A9X3HUT7</accession>
<evidence type="ECO:0000313" key="2">
    <source>
        <dbReference type="Proteomes" id="UP001155587"/>
    </source>
</evidence>
<gene>
    <name evidence="1" type="primary">tssF</name>
    <name evidence="1" type="ORF">MD535_00900</name>
</gene>
<dbReference type="AlphaFoldDB" id="A0A9X3HUT7"/>
<dbReference type="PANTHER" id="PTHR35370:SF1">
    <property type="entry name" value="TYPE VI SECRETION SYSTEM COMPONENT TSSF1"/>
    <property type="match status" value="1"/>
</dbReference>
<dbReference type="Proteomes" id="UP001155587">
    <property type="component" value="Unassembled WGS sequence"/>
</dbReference>
<dbReference type="PANTHER" id="PTHR35370">
    <property type="entry name" value="CYTOPLASMIC PROTEIN-RELATED-RELATED"/>
    <property type="match status" value="1"/>
</dbReference>
<proteinExistence type="predicted"/>
<comment type="caution">
    <text evidence="1">The sequence shown here is derived from an EMBL/GenBank/DDBJ whole genome shotgun (WGS) entry which is preliminary data.</text>
</comment>
<evidence type="ECO:0000313" key="1">
    <source>
        <dbReference type="EMBL" id="MCW8344586.1"/>
    </source>
</evidence>
<dbReference type="InterPro" id="IPR010272">
    <property type="entry name" value="T6SS_TssF"/>
</dbReference>